<sequence>MAKNEDNVMWQVKTVAVDGEINPMPLNHLKCSTASLLQGIPFVRLRSSGGTKDLGHSAPTEPTIGFSSLRARLIILTSILWLTLWYITARLGHHVACEFTHWDSRLAIQIELFGGSISVREAQSPPASHKWHANDFKINVRS</sequence>
<name>A0A8X6N958_NEPPI</name>
<evidence type="ECO:0000313" key="2">
    <source>
        <dbReference type="Proteomes" id="UP000887013"/>
    </source>
</evidence>
<accession>A0A8X6N958</accession>
<comment type="caution">
    <text evidence="1">The sequence shown here is derived from an EMBL/GenBank/DDBJ whole genome shotgun (WGS) entry which is preliminary data.</text>
</comment>
<evidence type="ECO:0000313" key="1">
    <source>
        <dbReference type="EMBL" id="GFT01157.1"/>
    </source>
</evidence>
<gene>
    <name evidence="1" type="ORF">NPIL_214841</name>
</gene>
<keyword evidence="2" id="KW-1185">Reference proteome</keyword>
<protein>
    <submittedName>
        <fullName evidence="1">Uncharacterized protein</fullName>
    </submittedName>
</protein>
<proteinExistence type="predicted"/>
<dbReference type="AlphaFoldDB" id="A0A8X6N958"/>
<dbReference type="Proteomes" id="UP000887013">
    <property type="component" value="Unassembled WGS sequence"/>
</dbReference>
<organism evidence="1 2">
    <name type="scientific">Nephila pilipes</name>
    <name type="common">Giant wood spider</name>
    <name type="synonym">Nephila maculata</name>
    <dbReference type="NCBI Taxonomy" id="299642"/>
    <lineage>
        <taxon>Eukaryota</taxon>
        <taxon>Metazoa</taxon>
        <taxon>Ecdysozoa</taxon>
        <taxon>Arthropoda</taxon>
        <taxon>Chelicerata</taxon>
        <taxon>Arachnida</taxon>
        <taxon>Araneae</taxon>
        <taxon>Araneomorphae</taxon>
        <taxon>Entelegynae</taxon>
        <taxon>Araneoidea</taxon>
        <taxon>Nephilidae</taxon>
        <taxon>Nephila</taxon>
    </lineage>
</organism>
<reference evidence="1" key="1">
    <citation type="submission" date="2020-08" db="EMBL/GenBank/DDBJ databases">
        <title>Multicomponent nature underlies the extraordinary mechanical properties of spider dragline silk.</title>
        <authorList>
            <person name="Kono N."/>
            <person name="Nakamura H."/>
            <person name="Mori M."/>
            <person name="Yoshida Y."/>
            <person name="Ohtoshi R."/>
            <person name="Malay A.D."/>
            <person name="Moran D.A.P."/>
            <person name="Tomita M."/>
            <person name="Numata K."/>
            <person name="Arakawa K."/>
        </authorList>
    </citation>
    <scope>NUCLEOTIDE SEQUENCE</scope>
</reference>
<dbReference type="EMBL" id="BMAW01006905">
    <property type="protein sequence ID" value="GFT01157.1"/>
    <property type="molecule type" value="Genomic_DNA"/>
</dbReference>